<proteinExistence type="predicted"/>
<protein>
    <recommendedName>
        <fullName evidence="1">DUF4384 domain-containing protein</fullName>
    </recommendedName>
</protein>
<dbReference type="RefSeq" id="WP_109020194.1">
    <property type="nucleotide sequence ID" value="NZ_AP025028.1"/>
</dbReference>
<reference evidence="2 3" key="1">
    <citation type="submission" date="2021-08" db="EMBL/GenBank/DDBJ databases">
        <title>Complete genome sequence of Leptospira kobayashii strain E30.</title>
        <authorList>
            <person name="Nakao R."/>
            <person name="Nakamura S."/>
            <person name="Masuzawa T."/>
            <person name="Koizumi N."/>
        </authorList>
    </citation>
    <scope>NUCLEOTIDE SEQUENCE [LARGE SCALE GENOMIC DNA]</scope>
    <source>
        <strain evidence="2 3">E30</strain>
    </source>
</reference>
<gene>
    <name evidence="2" type="ORF">LPTSP3_g25500</name>
</gene>
<dbReference type="Pfam" id="PF14326">
    <property type="entry name" value="DUF4384"/>
    <property type="match status" value="1"/>
</dbReference>
<organism evidence="2 3">
    <name type="scientific">Leptospira kobayashii</name>
    <dbReference type="NCBI Taxonomy" id="1917830"/>
    <lineage>
        <taxon>Bacteria</taxon>
        <taxon>Pseudomonadati</taxon>
        <taxon>Spirochaetota</taxon>
        <taxon>Spirochaetia</taxon>
        <taxon>Leptospirales</taxon>
        <taxon>Leptospiraceae</taxon>
        <taxon>Leptospira</taxon>
    </lineage>
</organism>
<keyword evidence="3" id="KW-1185">Reference proteome</keyword>
<accession>A0ABM7UL13</accession>
<feature type="domain" description="DUF4384" evidence="1">
    <location>
        <begin position="169"/>
        <end position="247"/>
    </location>
</feature>
<name>A0ABM7UL13_9LEPT</name>
<dbReference type="Proteomes" id="UP000245263">
    <property type="component" value="Chromosome 1"/>
</dbReference>
<evidence type="ECO:0000313" key="3">
    <source>
        <dbReference type="Proteomes" id="UP000245263"/>
    </source>
</evidence>
<dbReference type="InterPro" id="IPR025493">
    <property type="entry name" value="DUF4384"/>
</dbReference>
<evidence type="ECO:0000313" key="2">
    <source>
        <dbReference type="EMBL" id="BDA79620.1"/>
    </source>
</evidence>
<evidence type="ECO:0000259" key="1">
    <source>
        <dbReference type="Pfam" id="PF14326"/>
    </source>
</evidence>
<dbReference type="EMBL" id="AP025028">
    <property type="protein sequence ID" value="BDA79620.1"/>
    <property type="molecule type" value="Genomic_DNA"/>
</dbReference>
<sequence>MKKIFLFFPVFAISLFSHESQGTVILYKVGFYSVSDSKESLELVQHMKAQIVSAKRAIPILQTHYTLPQPLAWDGNSEPDETTKTFLKNLESCDKIIIVNLSGSNFQIQLADVMSGKLEYKNSLPESLRKTLIQDFYSYMDKKNVYLALSQTKSNSGSSLKFHSLKTKYVSGEPIRFELETTEDNFVYVVLISDKRGEDPVLLFPNPSQGNNFLKKGEKIIIPSETKSFVASPPFGKDKLRAFASKEEWKGFQLRGGKEDTFYKLFPPAITSSKSGNPQEVLAKNLNSASVLEWEFEVSPVN</sequence>